<evidence type="ECO:0000313" key="1">
    <source>
        <dbReference type="EMBL" id="KAG8574005.1"/>
    </source>
</evidence>
<gene>
    <name evidence="1" type="ORF">GDO81_008999</name>
</gene>
<dbReference type="EMBL" id="WNYA01000004">
    <property type="protein sequence ID" value="KAG8574005.1"/>
    <property type="molecule type" value="Genomic_DNA"/>
</dbReference>
<dbReference type="Proteomes" id="UP000824782">
    <property type="component" value="Unassembled WGS sequence"/>
</dbReference>
<evidence type="ECO:0000313" key="2">
    <source>
        <dbReference type="Proteomes" id="UP000824782"/>
    </source>
</evidence>
<accession>A0AAV7BNI3</accession>
<keyword evidence="2" id="KW-1185">Reference proteome</keyword>
<sequence>MVSGIIPAGKLSVRSAEPLPLRFLHLSPALLHECTHKSGCSGSEASLGRQGASSILLLAGCDSSSAGFPWLTSRSGALPLCSEPRLLGD</sequence>
<comment type="caution">
    <text evidence="1">The sequence shown here is derived from an EMBL/GenBank/DDBJ whole genome shotgun (WGS) entry which is preliminary data.</text>
</comment>
<protein>
    <submittedName>
        <fullName evidence="1">Uncharacterized protein</fullName>
    </submittedName>
</protein>
<dbReference type="AlphaFoldDB" id="A0AAV7BNI3"/>
<reference evidence="1" key="1">
    <citation type="thesis" date="2020" institute="ProQuest LLC" country="789 East Eisenhower Parkway, Ann Arbor, MI, USA">
        <title>Comparative Genomics and Chromosome Evolution.</title>
        <authorList>
            <person name="Mudd A.B."/>
        </authorList>
    </citation>
    <scope>NUCLEOTIDE SEQUENCE</scope>
    <source>
        <strain evidence="1">237g6f4</strain>
        <tissue evidence="1">Blood</tissue>
    </source>
</reference>
<proteinExistence type="predicted"/>
<organism evidence="1 2">
    <name type="scientific">Engystomops pustulosus</name>
    <name type="common">Tungara frog</name>
    <name type="synonym">Physalaemus pustulosus</name>
    <dbReference type="NCBI Taxonomy" id="76066"/>
    <lineage>
        <taxon>Eukaryota</taxon>
        <taxon>Metazoa</taxon>
        <taxon>Chordata</taxon>
        <taxon>Craniata</taxon>
        <taxon>Vertebrata</taxon>
        <taxon>Euteleostomi</taxon>
        <taxon>Amphibia</taxon>
        <taxon>Batrachia</taxon>
        <taxon>Anura</taxon>
        <taxon>Neobatrachia</taxon>
        <taxon>Hyloidea</taxon>
        <taxon>Leptodactylidae</taxon>
        <taxon>Leiuperinae</taxon>
        <taxon>Engystomops</taxon>
    </lineage>
</organism>
<name>A0AAV7BNI3_ENGPU</name>